<dbReference type="InterPro" id="IPR017853">
    <property type="entry name" value="GH"/>
</dbReference>
<dbReference type="PROSITE" id="PS00653">
    <property type="entry name" value="GLYCOSYL_HYDROL_F1_2"/>
    <property type="match status" value="1"/>
</dbReference>
<evidence type="ECO:0000256" key="1">
    <source>
        <dbReference type="ARBA" id="ARBA00010838"/>
    </source>
</evidence>
<name>A0A8H5HGN8_9AGAR</name>
<accession>A0A8H5HGN8</accession>
<evidence type="ECO:0000256" key="3">
    <source>
        <dbReference type="ARBA" id="ARBA00023295"/>
    </source>
</evidence>
<evidence type="ECO:0000256" key="4">
    <source>
        <dbReference type="RuleBase" id="RU003690"/>
    </source>
</evidence>
<protein>
    <recommendedName>
        <fullName evidence="7">Glycoside hydrolase family 1 protein</fullName>
    </recommendedName>
</protein>
<dbReference type="OrthoDB" id="65569at2759"/>
<dbReference type="PANTHER" id="PTHR10353">
    <property type="entry name" value="GLYCOSYL HYDROLASE"/>
    <property type="match status" value="1"/>
</dbReference>
<comment type="caution">
    <text evidence="5">The sequence shown here is derived from an EMBL/GenBank/DDBJ whole genome shotgun (WGS) entry which is preliminary data.</text>
</comment>
<dbReference type="SUPFAM" id="SSF51445">
    <property type="entry name" value="(Trans)glycosidases"/>
    <property type="match status" value="1"/>
</dbReference>
<evidence type="ECO:0000313" key="5">
    <source>
        <dbReference type="EMBL" id="KAF5383206.1"/>
    </source>
</evidence>
<evidence type="ECO:0008006" key="7">
    <source>
        <dbReference type="Google" id="ProtNLM"/>
    </source>
</evidence>
<reference evidence="5 6" key="1">
    <citation type="journal article" date="2020" name="ISME J.">
        <title>Uncovering the hidden diversity of litter-decomposition mechanisms in mushroom-forming fungi.</title>
        <authorList>
            <person name="Floudas D."/>
            <person name="Bentzer J."/>
            <person name="Ahren D."/>
            <person name="Johansson T."/>
            <person name="Persson P."/>
            <person name="Tunlid A."/>
        </authorList>
    </citation>
    <scope>NUCLEOTIDE SEQUENCE [LARGE SCALE GENOMIC DNA]</scope>
    <source>
        <strain evidence="5 6">CBS 661.87</strain>
    </source>
</reference>
<keyword evidence="3" id="KW-0326">Glycosidase</keyword>
<dbReference type="GO" id="GO:0008422">
    <property type="term" value="F:beta-glucosidase activity"/>
    <property type="evidence" value="ECO:0007669"/>
    <property type="project" value="TreeGrafter"/>
</dbReference>
<dbReference type="GO" id="GO:0005975">
    <property type="term" value="P:carbohydrate metabolic process"/>
    <property type="evidence" value="ECO:0007669"/>
    <property type="project" value="InterPro"/>
</dbReference>
<dbReference type="Pfam" id="PF00232">
    <property type="entry name" value="Glyco_hydro_1"/>
    <property type="match status" value="1"/>
</dbReference>
<comment type="similarity">
    <text evidence="1 4">Belongs to the glycosyl hydrolase 1 family.</text>
</comment>
<evidence type="ECO:0000313" key="6">
    <source>
        <dbReference type="Proteomes" id="UP000565441"/>
    </source>
</evidence>
<gene>
    <name evidence="5" type="ORF">D9615_004958</name>
</gene>
<evidence type="ECO:0000256" key="2">
    <source>
        <dbReference type="ARBA" id="ARBA00022801"/>
    </source>
</evidence>
<dbReference type="InterPro" id="IPR001360">
    <property type="entry name" value="Glyco_hydro_1"/>
</dbReference>
<keyword evidence="2" id="KW-0378">Hydrolase</keyword>
<dbReference type="Proteomes" id="UP000565441">
    <property type="component" value="Unassembled WGS sequence"/>
</dbReference>
<sequence>MAQDTLTLPKDFLFGFATASYQIEGSTAASNRGPSIWDTFTHKDPSPIADGSSGYIATDSFRRWKSDIEFLRSYGANSYRFSISWSRIVPNGGRNDDVNQEGIKLYRDIIEELVRVGITPCVICFQAFGDLVKHWITHNEPWCISVLGYGHGVFAPGRSSNRERSAEGDSRTEPWIVSHNLILSHAYAVKMYREEFQKAQSGAIGITLDCVWYMPYDESSAERVEAAQRALDTRLGSFADPIYKGHYSASLVASLGDRLPKFTPEEVAIVQGSSDFFGLNNYTSNLTQPGGTDEFNGKIINGFVRPDGTRLGTQAHVPWLQSYPPGFRALLNYLWKTYNEPI</sequence>
<dbReference type="AlphaFoldDB" id="A0A8H5HGN8"/>
<proteinExistence type="inferred from homology"/>
<dbReference type="InterPro" id="IPR033132">
    <property type="entry name" value="GH_1_N_CS"/>
</dbReference>
<dbReference type="PANTHER" id="PTHR10353:SF36">
    <property type="entry name" value="LP05116P"/>
    <property type="match status" value="1"/>
</dbReference>
<keyword evidence="6" id="KW-1185">Reference proteome</keyword>
<dbReference type="Gene3D" id="3.20.20.80">
    <property type="entry name" value="Glycosidases"/>
    <property type="match status" value="2"/>
</dbReference>
<organism evidence="5 6">
    <name type="scientific">Tricholomella constricta</name>
    <dbReference type="NCBI Taxonomy" id="117010"/>
    <lineage>
        <taxon>Eukaryota</taxon>
        <taxon>Fungi</taxon>
        <taxon>Dikarya</taxon>
        <taxon>Basidiomycota</taxon>
        <taxon>Agaricomycotina</taxon>
        <taxon>Agaricomycetes</taxon>
        <taxon>Agaricomycetidae</taxon>
        <taxon>Agaricales</taxon>
        <taxon>Tricholomatineae</taxon>
        <taxon>Lyophyllaceae</taxon>
        <taxon>Tricholomella</taxon>
    </lineage>
</organism>
<dbReference type="EMBL" id="JAACJP010000007">
    <property type="protein sequence ID" value="KAF5383206.1"/>
    <property type="molecule type" value="Genomic_DNA"/>
</dbReference>